<dbReference type="RefSeq" id="WP_317568544.1">
    <property type="nucleotide sequence ID" value="NZ_JAWLKA010000006.1"/>
</dbReference>
<evidence type="ECO:0008006" key="3">
    <source>
        <dbReference type="Google" id="ProtNLM"/>
    </source>
</evidence>
<dbReference type="EMBL" id="JAWLKA010000006">
    <property type="protein sequence ID" value="MDV6281511.1"/>
    <property type="molecule type" value="Genomic_DNA"/>
</dbReference>
<name>A0ABU4CD77_RHOJO</name>
<sequence length="166" mass="17807">MSAQIEQARRRVQVSEASAALIKLDAINSSASVLLAKLVQVVAEEAARTPRFAKAIAEVLGTPDAEGAQVFGPVVVASSSRRRAAAAAKAKCEPGAFDPFDVYRESGEGMLLERLSALDAEGIKDIIAEQELDTHKETGRKRKVEVLADWTVERVKTLSSKGSAFR</sequence>
<organism evidence="1 2">
    <name type="scientific">Rhodococcus jostii</name>
    <dbReference type="NCBI Taxonomy" id="132919"/>
    <lineage>
        <taxon>Bacteria</taxon>
        <taxon>Bacillati</taxon>
        <taxon>Actinomycetota</taxon>
        <taxon>Actinomycetes</taxon>
        <taxon>Mycobacteriales</taxon>
        <taxon>Nocardiaceae</taxon>
        <taxon>Rhodococcus</taxon>
    </lineage>
</organism>
<comment type="caution">
    <text evidence="1">The sequence shown here is derived from an EMBL/GenBank/DDBJ whole genome shotgun (WGS) entry which is preliminary data.</text>
</comment>
<evidence type="ECO:0000313" key="1">
    <source>
        <dbReference type="EMBL" id="MDV6281511.1"/>
    </source>
</evidence>
<proteinExistence type="predicted"/>
<protein>
    <recommendedName>
        <fullName evidence="3">DUF222 domain-containing protein</fullName>
    </recommendedName>
</protein>
<evidence type="ECO:0000313" key="2">
    <source>
        <dbReference type="Proteomes" id="UP001185737"/>
    </source>
</evidence>
<accession>A0ABU4CD77</accession>
<gene>
    <name evidence="1" type="ORF">R3Q59_13420</name>
</gene>
<reference evidence="1 2" key="1">
    <citation type="submission" date="2023-10" db="EMBL/GenBank/DDBJ databases">
        <title>Development of a sustainable strategy for remediation of hydrocarbon-contaminated territories based on the waste exchange concept.</title>
        <authorList>
            <person name="Krivoruchko A."/>
        </authorList>
    </citation>
    <scope>NUCLEOTIDE SEQUENCE [LARGE SCALE GENOMIC DNA]</scope>
    <source>
        <strain evidence="1 2">IEGM 60</strain>
    </source>
</reference>
<keyword evidence="2" id="KW-1185">Reference proteome</keyword>
<dbReference type="Proteomes" id="UP001185737">
    <property type="component" value="Unassembled WGS sequence"/>
</dbReference>